<feature type="transmembrane region" description="Helical" evidence="1">
    <location>
        <begin position="53"/>
        <end position="73"/>
    </location>
</feature>
<organism evidence="2 3">
    <name type="scientific">Thalassobacterium sedimentorum</name>
    <dbReference type="NCBI Taxonomy" id="3041258"/>
    <lineage>
        <taxon>Bacteria</taxon>
        <taxon>Pseudomonadati</taxon>
        <taxon>Verrucomicrobiota</taxon>
        <taxon>Opitutia</taxon>
        <taxon>Puniceicoccales</taxon>
        <taxon>Coraliomargaritaceae</taxon>
        <taxon>Thalassobacterium</taxon>
    </lineage>
</organism>
<sequence length="163" mass="17857">MENATVSTCRSHGWLDHLAIGMAAVCAFHCLLTPILVIALPIIATSFFVHEDFHLWMILLVLPTTGFAVFMGCRQHKDRWVAVFSAIGLSILVFSLVQERLHSAGQMEAANEAAHCSACAGDVLAEPAPLHSAAWINTLGGLTLASAHIRNFRLCRKRRCQHD</sequence>
<feature type="transmembrane region" description="Helical" evidence="1">
    <location>
        <begin position="132"/>
        <end position="149"/>
    </location>
</feature>
<feature type="transmembrane region" description="Helical" evidence="1">
    <location>
        <begin position="20"/>
        <end position="47"/>
    </location>
</feature>
<dbReference type="EMBL" id="JARXIC010000011">
    <property type="protein sequence ID" value="MDQ8194452.1"/>
    <property type="molecule type" value="Genomic_DNA"/>
</dbReference>
<protein>
    <submittedName>
        <fullName evidence="2">MerC domain-containing protein</fullName>
    </submittedName>
</protein>
<proteinExistence type="predicted"/>
<dbReference type="Proteomes" id="UP001243717">
    <property type="component" value="Unassembled WGS sequence"/>
</dbReference>
<evidence type="ECO:0000256" key="1">
    <source>
        <dbReference type="SAM" id="Phobius"/>
    </source>
</evidence>
<keyword evidence="1" id="KW-0472">Membrane</keyword>
<evidence type="ECO:0000313" key="2">
    <source>
        <dbReference type="EMBL" id="MDQ8194452.1"/>
    </source>
</evidence>
<evidence type="ECO:0000313" key="3">
    <source>
        <dbReference type="Proteomes" id="UP001243717"/>
    </source>
</evidence>
<name>A0ABU1AID2_9BACT</name>
<keyword evidence="1" id="KW-0812">Transmembrane</keyword>
<reference evidence="2 3" key="1">
    <citation type="submission" date="2023-04" db="EMBL/GenBank/DDBJ databases">
        <title>A novel bacteria isolated from coastal sediment.</title>
        <authorList>
            <person name="Liu X.-J."/>
            <person name="Du Z.-J."/>
        </authorList>
    </citation>
    <scope>NUCLEOTIDE SEQUENCE [LARGE SCALE GENOMIC DNA]</scope>
    <source>
        <strain evidence="2 3">SDUM461004</strain>
    </source>
</reference>
<keyword evidence="3" id="KW-1185">Reference proteome</keyword>
<gene>
    <name evidence="2" type="ORF">QEH59_08440</name>
</gene>
<dbReference type="Pfam" id="PF03203">
    <property type="entry name" value="MerC"/>
    <property type="match status" value="1"/>
</dbReference>
<feature type="transmembrane region" description="Helical" evidence="1">
    <location>
        <begin position="80"/>
        <end position="97"/>
    </location>
</feature>
<keyword evidence="1" id="KW-1133">Transmembrane helix</keyword>
<dbReference type="InterPro" id="IPR004891">
    <property type="entry name" value="Mercury-R_MerC"/>
</dbReference>
<accession>A0ABU1AID2</accession>
<dbReference type="RefSeq" id="WP_308984927.1">
    <property type="nucleotide sequence ID" value="NZ_JARXIC010000011.1"/>
</dbReference>
<comment type="caution">
    <text evidence="2">The sequence shown here is derived from an EMBL/GenBank/DDBJ whole genome shotgun (WGS) entry which is preliminary data.</text>
</comment>